<evidence type="ECO:0000313" key="3">
    <source>
        <dbReference type="Proteomes" id="UP000078595"/>
    </source>
</evidence>
<dbReference type="KEGG" id="kdj:28967622"/>
<dbReference type="GeneID" id="28967622"/>
<organism evidence="1">
    <name type="scientific">Kwoniella dejecticola CBS 10117</name>
    <dbReference type="NCBI Taxonomy" id="1296121"/>
    <lineage>
        <taxon>Eukaryota</taxon>
        <taxon>Fungi</taxon>
        <taxon>Dikarya</taxon>
        <taxon>Basidiomycota</taxon>
        <taxon>Agaricomycotina</taxon>
        <taxon>Tremellomycetes</taxon>
        <taxon>Tremellales</taxon>
        <taxon>Cryptococcaceae</taxon>
        <taxon>Kwoniella</taxon>
    </lineage>
</organism>
<name>A0A1A6A815_9TREE</name>
<reference evidence="1" key="1">
    <citation type="submission" date="2013-07" db="EMBL/GenBank/DDBJ databases">
        <title>The Genome Sequence of Cryptococcus dejecticola CBS10117.</title>
        <authorList>
            <consortium name="The Broad Institute Genome Sequencing Platform"/>
            <person name="Cuomo C."/>
            <person name="Litvintseva A."/>
            <person name="Chen Y."/>
            <person name="Heitman J."/>
            <person name="Sun S."/>
            <person name="Springer D."/>
            <person name="Dromer F."/>
            <person name="Young S.K."/>
            <person name="Zeng Q."/>
            <person name="Gargeya S."/>
            <person name="Fitzgerald M."/>
            <person name="Abouelleil A."/>
            <person name="Alvarado L."/>
            <person name="Berlin A.M."/>
            <person name="Chapman S.B."/>
            <person name="Dewar J."/>
            <person name="Goldberg J."/>
            <person name="Griggs A."/>
            <person name="Gujja S."/>
            <person name="Hansen M."/>
            <person name="Howarth C."/>
            <person name="Imamovic A."/>
            <person name="Larimer J."/>
            <person name="McCowan C."/>
            <person name="Murphy C."/>
            <person name="Pearson M."/>
            <person name="Priest M."/>
            <person name="Roberts A."/>
            <person name="Saif S."/>
            <person name="Shea T."/>
            <person name="Sykes S."/>
            <person name="Wortman J."/>
            <person name="Nusbaum C."/>
            <person name="Birren B."/>
        </authorList>
    </citation>
    <scope>NUCLEOTIDE SEQUENCE [LARGE SCALE GENOMIC DNA]</scope>
    <source>
        <strain evidence="1">CBS 10117</strain>
    </source>
</reference>
<evidence type="ECO:0000313" key="2">
    <source>
        <dbReference type="EMBL" id="WWC61323.1"/>
    </source>
</evidence>
<protein>
    <submittedName>
        <fullName evidence="1">Uncharacterized protein</fullName>
    </submittedName>
</protein>
<proteinExistence type="predicted"/>
<dbReference type="RefSeq" id="XP_018264045.1">
    <property type="nucleotide sequence ID" value="XM_018407237.1"/>
</dbReference>
<reference evidence="2" key="3">
    <citation type="submission" date="2024-02" db="EMBL/GenBank/DDBJ databases">
        <title>Comparative genomics of Cryptococcus and Kwoniella reveals pathogenesis evolution and contrasting modes of karyotype evolution via chromosome fusion or intercentromeric recombination.</title>
        <authorList>
            <person name="Coelho M.A."/>
            <person name="David-Palma M."/>
            <person name="Shea T."/>
            <person name="Bowers K."/>
            <person name="McGinley-Smith S."/>
            <person name="Mohammad A.W."/>
            <person name="Gnirke A."/>
            <person name="Yurkov A.M."/>
            <person name="Nowrousian M."/>
            <person name="Sun S."/>
            <person name="Cuomo C.A."/>
            <person name="Heitman J."/>
        </authorList>
    </citation>
    <scope>NUCLEOTIDE SEQUENCE</scope>
    <source>
        <strain evidence="2">CBS 10117</strain>
    </source>
</reference>
<dbReference type="VEuPathDB" id="FungiDB:I303_03923"/>
<dbReference type="EMBL" id="KI894030">
    <property type="protein sequence ID" value="OBR86203.1"/>
    <property type="molecule type" value="Genomic_DNA"/>
</dbReference>
<accession>A0A1A6A815</accession>
<dbReference type="Proteomes" id="UP000078595">
    <property type="component" value="Chromosome 4"/>
</dbReference>
<dbReference type="AlphaFoldDB" id="A0A1A6A815"/>
<sequence>MHYLSYTYVTEKPGGSVTNCDWDKSVEDKFGKGVVNITISHISGVNYLRFEKGSSWSSSEKTSAETLLTDNATGVKFSSSG</sequence>
<gene>
    <name evidence="1" type="ORF">I303_03923</name>
    <name evidence="2" type="ORF">I303_103904</name>
</gene>
<reference evidence="2" key="2">
    <citation type="submission" date="2013-07" db="EMBL/GenBank/DDBJ databases">
        <authorList>
            <consortium name="The Broad Institute Genome Sequencing Platform"/>
            <person name="Cuomo C."/>
            <person name="Litvintseva A."/>
            <person name="Chen Y."/>
            <person name="Heitman J."/>
            <person name="Sun S."/>
            <person name="Springer D."/>
            <person name="Dromer F."/>
            <person name="Young S.K."/>
            <person name="Zeng Q."/>
            <person name="Gargeya S."/>
            <person name="Fitzgerald M."/>
            <person name="Abouelleil A."/>
            <person name="Alvarado L."/>
            <person name="Berlin A.M."/>
            <person name="Chapman S.B."/>
            <person name="Dewar J."/>
            <person name="Goldberg J."/>
            <person name="Griggs A."/>
            <person name="Gujja S."/>
            <person name="Hansen M."/>
            <person name="Howarth C."/>
            <person name="Imamovic A."/>
            <person name="Larimer J."/>
            <person name="McCowan C."/>
            <person name="Murphy C."/>
            <person name="Pearson M."/>
            <person name="Priest M."/>
            <person name="Roberts A."/>
            <person name="Saif S."/>
            <person name="Shea T."/>
            <person name="Sykes S."/>
            <person name="Wortman J."/>
            <person name="Nusbaum C."/>
            <person name="Birren B."/>
        </authorList>
    </citation>
    <scope>NUCLEOTIDE SEQUENCE</scope>
    <source>
        <strain evidence="2">CBS 10117</strain>
    </source>
</reference>
<dbReference type="EMBL" id="CP144533">
    <property type="protein sequence ID" value="WWC61323.1"/>
    <property type="molecule type" value="Genomic_DNA"/>
</dbReference>
<evidence type="ECO:0000313" key="1">
    <source>
        <dbReference type="EMBL" id="OBR86203.1"/>
    </source>
</evidence>
<keyword evidence="3" id="KW-1185">Reference proteome</keyword>